<sequence>MSEGRRNSASLPHVARTPTSVLSEPVSVRANTVADPFNLARIRQLEGTIVNDNSNNIGNTINNSTFNPRILRENNTPTRSQPILNNAFINGTVNRLKSLLYSTETTSNIVDLFIDNKTKIRNNVIDFANNQRASKKKPSIFDPIMSIDMHEHVRGLQNHDEIHHHNYDQDNYNNNNHHHTPVVKTVNENEQENLHHHNDNNNNNNSNQINSTRIPPNAHIRNMPRTSPLLNQSSMLHTQAVMADVLSPSVVGPTNIRFVTTNERDLRDRQVTEALNIISQSMEPPFHNVDRYRDWLLDELRTSSSDDNENTMLYKAIDFILGTPFDLIRSLWHYIILEIPLIYNLALLYYTFYQTPPLIFFVIGLTLFWMKVLYEIYRDIMHRDDPNYTSNVPKEMSIAAAISASMGFILNIKAQGGDITDAWWRGDE</sequence>
<feature type="region of interest" description="Disordered" evidence="1">
    <location>
        <begin position="193"/>
        <end position="228"/>
    </location>
</feature>
<dbReference type="Proteomes" id="UP001378960">
    <property type="component" value="Unassembled WGS sequence"/>
</dbReference>
<keyword evidence="2" id="KW-0472">Membrane</keyword>
<feature type="compositionally biased region" description="Low complexity" evidence="1">
    <location>
        <begin position="200"/>
        <end position="210"/>
    </location>
</feature>
<keyword evidence="4" id="KW-1185">Reference proteome</keyword>
<feature type="transmembrane region" description="Helical" evidence="2">
    <location>
        <begin position="358"/>
        <end position="377"/>
    </location>
</feature>
<evidence type="ECO:0000313" key="4">
    <source>
        <dbReference type="Proteomes" id="UP001378960"/>
    </source>
</evidence>
<evidence type="ECO:0000256" key="1">
    <source>
        <dbReference type="SAM" id="MobiDB-lite"/>
    </source>
</evidence>
<dbReference type="AlphaFoldDB" id="A0AAV5R1I2"/>
<name>A0AAV5R1I2_PICKL</name>
<reference evidence="3 4" key="1">
    <citation type="journal article" date="2023" name="Elife">
        <title>Identification of key yeast species and microbe-microbe interactions impacting larval growth of Drosophila in the wild.</title>
        <authorList>
            <person name="Mure A."/>
            <person name="Sugiura Y."/>
            <person name="Maeda R."/>
            <person name="Honda K."/>
            <person name="Sakurai N."/>
            <person name="Takahashi Y."/>
            <person name="Watada M."/>
            <person name="Katoh T."/>
            <person name="Gotoh A."/>
            <person name="Gotoh Y."/>
            <person name="Taniguchi I."/>
            <person name="Nakamura K."/>
            <person name="Hayashi T."/>
            <person name="Katayama T."/>
            <person name="Uemura T."/>
            <person name="Hattori Y."/>
        </authorList>
    </citation>
    <scope>NUCLEOTIDE SEQUENCE [LARGE SCALE GENOMIC DNA]</scope>
    <source>
        <strain evidence="3 4">PK-24</strain>
    </source>
</reference>
<comment type="caution">
    <text evidence="3">The sequence shown here is derived from an EMBL/GenBank/DDBJ whole genome shotgun (WGS) entry which is preliminary data.</text>
</comment>
<proteinExistence type="predicted"/>
<dbReference type="EMBL" id="BTGB01000002">
    <property type="protein sequence ID" value="GMM45141.1"/>
    <property type="molecule type" value="Genomic_DNA"/>
</dbReference>
<keyword evidence="2" id="KW-0812">Transmembrane</keyword>
<evidence type="ECO:0000313" key="3">
    <source>
        <dbReference type="EMBL" id="GMM45141.1"/>
    </source>
</evidence>
<organism evidence="3 4">
    <name type="scientific">Pichia kluyveri</name>
    <name type="common">Yeast</name>
    <dbReference type="NCBI Taxonomy" id="36015"/>
    <lineage>
        <taxon>Eukaryota</taxon>
        <taxon>Fungi</taxon>
        <taxon>Dikarya</taxon>
        <taxon>Ascomycota</taxon>
        <taxon>Saccharomycotina</taxon>
        <taxon>Pichiomycetes</taxon>
        <taxon>Pichiales</taxon>
        <taxon>Pichiaceae</taxon>
        <taxon>Pichia</taxon>
    </lineage>
</organism>
<accession>A0AAV5R1I2</accession>
<feature type="transmembrane region" description="Helical" evidence="2">
    <location>
        <begin position="331"/>
        <end position="352"/>
    </location>
</feature>
<protein>
    <submittedName>
        <fullName evidence="3">Uncharacterized protein</fullName>
    </submittedName>
</protein>
<keyword evidence="2" id="KW-1133">Transmembrane helix</keyword>
<gene>
    <name evidence="3" type="ORF">DAPK24_017160</name>
</gene>
<evidence type="ECO:0000256" key="2">
    <source>
        <dbReference type="SAM" id="Phobius"/>
    </source>
</evidence>